<feature type="domain" description="HNH nuclease" evidence="2">
    <location>
        <begin position="120"/>
        <end position="172"/>
    </location>
</feature>
<dbReference type="Pfam" id="PF01844">
    <property type="entry name" value="HNH"/>
    <property type="match status" value="1"/>
</dbReference>
<dbReference type="SMART" id="SM00507">
    <property type="entry name" value="HNHc"/>
    <property type="match status" value="1"/>
</dbReference>
<dbReference type="EMBL" id="MN448297">
    <property type="protein sequence ID" value="QFG75069.1"/>
    <property type="molecule type" value="Genomic_DNA"/>
</dbReference>
<proteinExistence type="predicted"/>
<dbReference type="CDD" id="cd00085">
    <property type="entry name" value="HNHc"/>
    <property type="match status" value="1"/>
</dbReference>
<dbReference type="InterPro" id="IPR003615">
    <property type="entry name" value="HNH_nuc"/>
</dbReference>
<dbReference type="GO" id="GO:0004519">
    <property type="term" value="F:endonuclease activity"/>
    <property type="evidence" value="ECO:0007669"/>
    <property type="project" value="InterPro"/>
</dbReference>
<keyword evidence="1" id="KW-0812">Transmembrane</keyword>
<reference evidence="3" key="1">
    <citation type="journal article" date="2019" name="Philos. Trans. R. Soc. Lond., B, Biol. Sci.">
        <title>Targeted metagenomic recovery of four divergent viruses reveals shared and distinctive characteristics of giant viruses of marine eukaryotes.</title>
        <authorList>
            <person name="Needham D.M."/>
            <person name="Poirier C."/>
            <person name="Hehenberger E."/>
            <person name="Jimenez V."/>
            <person name="Swalwell J.E."/>
            <person name="Santoro A.E."/>
            <person name="Worden A.Z."/>
        </authorList>
    </citation>
    <scope>NUCLEOTIDE SEQUENCE</scope>
    <source>
        <strain evidence="3">OPacV-421</strain>
    </source>
</reference>
<name>A0A5J6VM82_9VIRU</name>
<keyword evidence="1" id="KW-1133">Transmembrane helix</keyword>
<organism evidence="3">
    <name type="scientific">Megaviridae environmental sample</name>
    <dbReference type="NCBI Taxonomy" id="1737588"/>
    <lineage>
        <taxon>Viruses</taxon>
        <taxon>Varidnaviria</taxon>
        <taxon>Bamfordvirae</taxon>
        <taxon>Nucleocytoviricota</taxon>
        <taxon>Megaviricetes</taxon>
        <taxon>Imitervirales</taxon>
        <taxon>Mimiviridae</taxon>
        <taxon>environmental samples</taxon>
    </lineage>
</organism>
<dbReference type="GO" id="GO:0008270">
    <property type="term" value="F:zinc ion binding"/>
    <property type="evidence" value="ECO:0007669"/>
    <property type="project" value="InterPro"/>
</dbReference>
<sequence length="180" mass="20980">MKPELIVVCITLFFIANAYYDGYYVKQLLSWKKYYVMGMWGFLGISIYLFLKKNPYEGKSMIQHANNMIQYMPIDDTSKDLLTPVMDITGKMFNRDNRFTPQFKRMMHSGNTNKRCVSESKKKYVASNQNWRCGDCTEQLTASYEVDHRIRLDQGGSNHVDNLVALCRNCHGKKTTIENL</sequence>
<feature type="transmembrane region" description="Helical" evidence="1">
    <location>
        <begin position="34"/>
        <end position="51"/>
    </location>
</feature>
<dbReference type="InterPro" id="IPR002711">
    <property type="entry name" value="HNH"/>
</dbReference>
<keyword evidence="1" id="KW-0472">Membrane</keyword>
<evidence type="ECO:0000259" key="2">
    <source>
        <dbReference type="SMART" id="SM00507"/>
    </source>
</evidence>
<evidence type="ECO:0000256" key="1">
    <source>
        <dbReference type="SAM" id="Phobius"/>
    </source>
</evidence>
<evidence type="ECO:0000313" key="3">
    <source>
        <dbReference type="EMBL" id="QFG75069.1"/>
    </source>
</evidence>
<protein>
    <recommendedName>
        <fullName evidence="2">HNH nuclease domain-containing protein</fullName>
    </recommendedName>
</protein>
<dbReference type="Gene3D" id="1.10.30.50">
    <property type="match status" value="1"/>
</dbReference>
<dbReference type="GO" id="GO:0003676">
    <property type="term" value="F:nucleic acid binding"/>
    <property type="evidence" value="ECO:0007669"/>
    <property type="project" value="InterPro"/>
</dbReference>
<accession>A0A5J6VM82</accession>